<evidence type="ECO:0000313" key="2">
    <source>
        <dbReference type="EMBL" id="EED92904.1"/>
    </source>
</evidence>
<gene>
    <name evidence="2" type="ORF">THAPSDRAFT_4556</name>
</gene>
<accession>B8BZM0</accession>
<dbReference type="EMBL" id="CM000641">
    <property type="protein sequence ID" value="EED92904.1"/>
    <property type="molecule type" value="Genomic_DNA"/>
</dbReference>
<protein>
    <submittedName>
        <fullName evidence="2">Uncharacterized protein</fullName>
    </submittedName>
</protein>
<feature type="compositionally biased region" description="Acidic residues" evidence="1">
    <location>
        <begin position="602"/>
        <end position="616"/>
    </location>
</feature>
<feature type="compositionally biased region" description="Basic and acidic residues" evidence="1">
    <location>
        <begin position="681"/>
        <end position="692"/>
    </location>
</feature>
<feature type="region of interest" description="Disordered" evidence="1">
    <location>
        <begin position="890"/>
        <end position="913"/>
    </location>
</feature>
<feature type="region of interest" description="Disordered" evidence="1">
    <location>
        <begin position="364"/>
        <end position="393"/>
    </location>
</feature>
<sequence length="1178" mass="124695">MDDQFLTFESGISDYQDATDFSADFVSAEDSDNQKIGGSNSHLSSSAMSSTDDYFDAFADVTTGDGAQVSDASGEAGLCGGSGGEVVDNAIDDLVYNNEPASMESEEVDLFGVVNSTSPEIQTPADGMDASEADDNFGSFITTSDDDFGAFGVAAPETTLSLDEAASSNVLPIKTNNDADESEVQLVDDILVVEGVQTPDDATQFDTDNTGNAAFATESEQVGITSLSSDVDDDAMGDFSDFAVADNDEQNTTGFQFDAVSTEHADIQTSMDELAETEEDGFGGFESTTDGIVITSGDVFGGGENLQSEEGRGLETSDKYNTPAVDDIATGFGAFNAVTETATSDGVFGALPYAVEQVYVSQGDADFEPDPSVPARERKNALPEPDQTESVPEPVGVLDLSIGNEYGAETGISEPEIVGDDFGGFNSNLLTAEPVFESGGAGETTELTFEPQVELPVLTEVVSDSMITLTTTENDKLEDLSSPEIEVVSDRGLATGIVTETEPTTDLKKDASQPDTDLLEVKPKSELDAIVNSCSPFGEAEQPLTIDALETGANEDDFADEDINDNAPMLVPSVVKPGDAINIHTKQDLPAQVDRLVSENEATTEIDPPADSDDDFNAFTSFVQPVVDENTSKPQPEDKEPHMATSEDDAAMVVADNDVKTNKGGFEDDGIASFETAPTVDDNRTPQIEKSEGGGFEADTFVSFEVAAAVEDQKTSQTGDSDKEAVKDDGFVASFETALADGEMASQAEGNGEEEVVVEEDAFVSFEASPAVLEDQATQLETPEKDDAFQDGFASFDAAPAVIDEKTIQTSGDSEVVEDDEFASFEAAPAIVVEVPQSKSNEEYEGEEDAFASFEAAPPAAVEDQSKQPTNDISFDDDGFASFEAVPTVVEEPPAVESSGNGRDADFDDDFGGFASFEEAPVVDVAPQEQPTNAEDDDFGDFEAFEDASETAVEEKTAPVEAEEKVLEAISTPALPALSKSVAVMFQTVFEAADPIALDFEEDACTSLPFDVPLSSVMPSLSSNAEEKEGGLFQQSEEQLSNLTAFLDGLPRSPPLTILSDEHWYPYSQYIFNRDGTPSADPVERVKAPAVPDVLSIHLPTGFDASSLNKSSSEQPTLPPPSTSPTVVTMPPVSATSNDTTAQTKPDTEPKLSAKGQKFLDQIPDLSYMLHSSLILPE</sequence>
<feature type="compositionally biased region" description="Low complexity" evidence="1">
    <location>
        <begin position="1124"/>
        <end position="1137"/>
    </location>
</feature>
<dbReference type="RefSeq" id="XP_002289367.1">
    <property type="nucleotide sequence ID" value="XM_002289331.1"/>
</dbReference>
<dbReference type="GeneID" id="7446119"/>
<dbReference type="AlphaFoldDB" id="B8BZM0"/>
<feature type="region of interest" description="Disordered" evidence="1">
    <location>
        <begin position="920"/>
        <end position="939"/>
    </location>
</feature>
<feature type="compositionally biased region" description="Low complexity" evidence="1">
    <location>
        <begin position="851"/>
        <end position="863"/>
    </location>
</feature>
<feature type="region of interest" description="Disordered" evidence="1">
    <location>
        <begin position="1105"/>
        <end position="1155"/>
    </location>
</feature>
<dbReference type="KEGG" id="tps:THAPSDRAFT_4556"/>
<reference evidence="2 3" key="1">
    <citation type="journal article" date="2004" name="Science">
        <title>The genome of the diatom Thalassiosira pseudonana: ecology, evolution, and metabolism.</title>
        <authorList>
            <person name="Armbrust E.V."/>
            <person name="Berges J.A."/>
            <person name="Bowler C."/>
            <person name="Green B.R."/>
            <person name="Martinez D."/>
            <person name="Putnam N.H."/>
            <person name="Zhou S."/>
            <person name="Allen A.E."/>
            <person name="Apt K.E."/>
            <person name="Bechner M."/>
            <person name="Brzezinski M.A."/>
            <person name="Chaal B.K."/>
            <person name="Chiovitti A."/>
            <person name="Davis A.K."/>
            <person name="Demarest M.S."/>
            <person name="Detter J.C."/>
            <person name="Glavina T."/>
            <person name="Goodstein D."/>
            <person name="Hadi M.Z."/>
            <person name="Hellsten U."/>
            <person name="Hildebrand M."/>
            <person name="Jenkins B.D."/>
            <person name="Jurka J."/>
            <person name="Kapitonov V.V."/>
            <person name="Kroger N."/>
            <person name="Lau W.W."/>
            <person name="Lane T.W."/>
            <person name="Larimer F.W."/>
            <person name="Lippmeier J.C."/>
            <person name="Lucas S."/>
            <person name="Medina M."/>
            <person name="Montsant A."/>
            <person name="Obornik M."/>
            <person name="Parker M.S."/>
            <person name="Palenik B."/>
            <person name="Pazour G.J."/>
            <person name="Richardson P.M."/>
            <person name="Rynearson T.A."/>
            <person name="Saito M.A."/>
            <person name="Schwartz D.C."/>
            <person name="Thamatrakoln K."/>
            <person name="Valentin K."/>
            <person name="Vardi A."/>
            <person name="Wilkerson F.P."/>
            <person name="Rokhsar D.S."/>
        </authorList>
    </citation>
    <scope>NUCLEOTIDE SEQUENCE [LARGE SCALE GENOMIC DNA]</scope>
    <source>
        <strain evidence="2 3">CCMP1335</strain>
    </source>
</reference>
<reference evidence="2 3" key="2">
    <citation type="journal article" date="2008" name="Nature">
        <title>The Phaeodactylum genome reveals the evolutionary history of diatom genomes.</title>
        <authorList>
            <person name="Bowler C."/>
            <person name="Allen A.E."/>
            <person name="Badger J.H."/>
            <person name="Grimwood J."/>
            <person name="Jabbari K."/>
            <person name="Kuo A."/>
            <person name="Maheswari U."/>
            <person name="Martens C."/>
            <person name="Maumus F."/>
            <person name="Otillar R.P."/>
            <person name="Rayko E."/>
            <person name="Salamov A."/>
            <person name="Vandepoele K."/>
            <person name="Beszteri B."/>
            <person name="Gruber A."/>
            <person name="Heijde M."/>
            <person name="Katinka M."/>
            <person name="Mock T."/>
            <person name="Valentin K."/>
            <person name="Verret F."/>
            <person name="Berges J.A."/>
            <person name="Brownlee C."/>
            <person name="Cadoret J.P."/>
            <person name="Chiovitti A."/>
            <person name="Choi C.J."/>
            <person name="Coesel S."/>
            <person name="De Martino A."/>
            <person name="Detter J.C."/>
            <person name="Durkin C."/>
            <person name="Falciatore A."/>
            <person name="Fournet J."/>
            <person name="Haruta M."/>
            <person name="Huysman M.J."/>
            <person name="Jenkins B.D."/>
            <person name="Jiroutova K."/>
            <person name="Jorgensen R.E."/>
            <person name="Joubert Y."/>
            <person name="Kaplan A."/>
            <person name="Kroger N."/>
            <person name="Kroth P.G."/>
            <person name="La Roche J."/>
            <person name="Lindquist E."/>
            <person name="Lommer M."/>
            <person name="Martin-Jezequel V."/>
            <person name="Lopez P.J."/>
            <person name="Lucas S."/>
            <person name="Mangogna M."/>
            <person name="McGinnis K."/>
            <person name="Medlin L.K."/>
            <person name="Montsant A."/>
            <person name="Oudot-Le Secq M.P."/>
            <person name="Napoli C."/>
            <person name="Obornik M."/>
            <person name="Parker M.S."/>
            <person name="Petit J.L."/>
            <person name="Porcel B.M."/>
            <person name="Poulsen N."/>
            <person name="Robison M."/>
            <person name="Rychlewski L."/>
            <person name="Rynearson T.A."/>
            <person name="Schmutz J."/>
            <person name="Shapiro H."/>
            <person name="Siaut M."/>
            <person name="Stanley M."/>
            <person name="Sussman M.R."/>
            <person name="Taylor A.R."/>
            <person name="Vardi A."/>
            <person name="von Dassow P."/>
            <person name="Vyverman W."/>
            <person name="Willis A."/>
            <person name="Wyrwicz L.S."/>
            <person name="Rokhsar D.S."/>
            <person name="Weissenbach J."/>
            <person name="Armbrust E.V."/>
            <person name="Green B.R."/>
            <person name="Van de Peer Y."/>
            <person name="Grigoriev I.V."/>
        </authorList>
    </citation>
    <scope>NUCLEOTIDE SEQUENCE [LARGE SCALE GENOMIC DNA]</scope>
    <source>
        <strain evidence="2 3">CCMP1335</strain>
    </source>
</reference>
<organism evidence="2 3">
    <name type="scientific">Thalassiosira pseudonana</name>
    <name type="common">Marine diatom</name>
    <name type="synonym">Cyclotella nana</name>
    <dbReference type="NCBI Taxonomy" id="35128"/>
    <lineage>
        <taxon>Eukaryota</taxon>
        <taxon>Sar</taxon>
        <taxon>Stramenopiles</taxon>
        <taxon>Ochrophyta</taxon>
        <taxon>Bacillariophyta</taxon>
        <taxon>Coscinodiscophyceae</taxon>
        <taxon>Thalassiosirophycidae</taxon>
        <taxon>Thalassiosirales</taxon>
        <taxon>Thalassiosiraceae</taxon>
        <taxon>Thalassiosira</taxon>
    </lineage>
</organism>
<feature type="compositionally biased region" description="Low complexity" evidence="1">
    <location>
        <begin position="39"/>
        <end position="49"/>
    </location>
</feature>
<keyword evidence="3" id="KW-1185">Reference proteome</keyword>
<dbReference type="HOGENOM" id="CLU_273381_0_0_1"/>
<evidence type="ECO:0000313" key="3">
    <source>
        <dbReference type="Proteomes" id="UP000001449"/>
    </source>
</evidence>
<dbReference type="eggNOG" id="ENOG502T91S">
    <property type="taxonomic scope" value="Eukaryota"/>
</dbReference>
<proteinExistence type="predicted"/>
<feature type="region of interest" description="Disordered" evidence="1">
    <location>
        <begin position="834"/>
        <end position="878"/>
    </location>
</feature>
<evidence type="ECO:0000256" key="1">
    <source>
        <dbReference type="SAM" id="MobiDB-lite"/>
    </source>
</evidence>
<feature type="region of interest" description="Disordered" evidence="1">
    <location>
        <begin position="30"/>
        <end position="49"/>
    </location>
</feature>
<dbReference type="PaxDb" id="35128-Thaps4556"/>
<dbReference type="InParanoid" id="B8BZM0"/>
<feature type="region of interest" description="Disordered" evidence="1">
    <location>
        <begin position="600"/>
        <end position="697"/>
    </location>
</feature>
<dbReference type="Proteomes" id="UP000001449">
    <property type="component" value="Chromosome 4"/>
</dbReference>
<name>B8BZM0_THAPS</name>